<proteinExistence type="predicted"/>
<dbReference type="Proteomes" id="UP000006860">
    <property type="component" value="Chromosome"/>
</dbReference>
<name>F0SF97_RUBBR</name>
<gene>
    <name evidence="3" type="ordered locus">Plabr_0625</name>
</gene>
<dbReference type="KEGG" id="pbs:Plabr_0625"/>
<dbReference type="AlphaFoldDB" id="F0SF97"/>
<dbReference type="HOGENOM" id="CLU_536217_0_0_0"/>
<feature type="compositionally biased region" description="Gly residues" evidence="1">
    <location>
        <begin position="160"/>
        <end position="172"/>
    </location>
</feature>
<reference evidence="4" key="1">
    <citation type="submission" date="2011-02" db="EMBL/GenBank/DDBJ databases">
        <title>The complete genome of Planctomyces brasiliensis DSM 5305.</title>
        <authorList>
            <person name="Lucas S."/>
            <person name="Copeland A."/>
            <person name="Lapidus A."/>
            <person name="Bruce D."/>
            <person name="Goodwin L."/>
            <person name="Pitluck S."/>
            <person name="Kyrpides N."/>
            <person name="Mavromatis K."/>
            <person name="Pagani I."/>
            <person name="Ivanova N."/>
            <person name="Ovchinnikova G."/>
            <person name="Lu M."/>
            <person name="Detter J.C."/>
            <person name="Han C."/>
            <person name="Land M."/>
            <person name="Hauser L."/>
            <person name="Markowitz V."/>
            <person name="Cheng J.-F."/>
            <person name="Hugenholtz P."/>
            <person name="Woyke T."/>
            <person name="Wu D."/>
            <person name="Tindall B."/>
            <person name="Pomrenke H.G."/>
            <person name="Brambilla E."/>
            <person name="Klenk H.-P."/>
            <person name="Eisen J.A."/>
        </authorList>
    </citation>
    <scope>NUCLEOTIDE SEQUENCE [LARGE SCALE GENOMIC DNA]</scope>
    <source>
        <strain evidence="4">ATCC 49424 / DSM 5305 / JCM 21570 / NBRC 103401 / IFAM 1448</strain>
    </source>
</reference>
<protein>
    <recommendedName>
        <fullName evidence="5">Signal peptide-domain containing protein</fullName>
    </recommendedName>
</protein>
<evidence type="ECO:0000313" key="4">
    <source>
        <dbReference type="Proteomes" id="UP000006860"/>
    </source>
</evidence>
<dbReference type="EMBL" id="CP002546">
    <property type="protein sequence ID" value="ADY58252.1"/>
    <property type="molecule type" value="Genomic_DNA"/>
</dbReference>
<evidence type="ECO:0000313" key="3">
    <source>
        <dbReference type="EMBL" id="ADY58252.1"/>
    </source>
</evidence>
<feature type="region of interest" description="Disordered" evidence="1">
    <location>
        <begin position="31"/>
        <end position="73"/>
    </location>
</feature>
<evidence type="ECO:0008006" key="5">
    <source>
        <dbReference type="Google" id="ProtNLM"/>
    </source>
</evidence>
<feature type="region of interest" description="Disordered" evidence="1">
    <location>
        <begin position="153"/>
        <end position="173"/>
    </location>
</feature>
<keyword evidence="2" id="KW-0732">Signal</keyword>
<feature type="chain" id="PRO_5003256171" description="Signal peptide-domain containing protein" evidence="2">
    <location>
        <begin position="26"/>
        <end position="589"/>
    </location>
</feature>
<organism evidence="3 4">
    <name type="scientific">Rubinisphaera brasiliensis (strain ATCC 49424 / DSM 5305 / JCM 21570 / IAM 15109 / NBRC 103401 / IFAM 1448)</name>
    <name type="common">Planctomyces brasiliensis</name>
    <dbReference type="NCBI Taxonomy" id="756272"/>
    <lineage>
        <taxon>Bacteria</taxon>
        <taxon>Pseudomonadati</taxon>
        <taxon>Planctomycetota</taxon>
        <taxon>Planctomycetia</taxon>
        <taxon>Planctomycetales</taxon>
        <taxon>Planctomycetaceae</taxon>
        <taxon>Rubinisphaera</taxon>
    </lineage>
</organism>
<sequence length="589" mass="64137">MRGLRRFCVGMTVLMFAWSSPNVWAQPSSASSNGSGSLAWPPQGHEPFGASGPGGVTPVQYQQPAPMPAPAYGSGGEMNPYPGLDMYRYGFQQTINDDGLWFSEKLNARRDYKFGVEFMVPVYSEPGDSQFGYGGTITGVGATDSNPPFYFSSPRDPGDIAGGGGGGGGGGNTSSIATDFELQRYFPVRNFEGMFGNNGTTGIRLNWGFENEDGSGLYVNGWYGGESTNTFVRGAEPYRNYSPALDPFGLVGNDPLYILELNALNGSLPIDAGNGVAERITFDALYEMKFSQEAWGAGLQILRPAIAKSDWYEVRPIIGLRYIDIREGFNFRGMDSGAEYEVLNFNDVDYATEFETLFNLDVGFVTTTNNATGEAGFEGRPVADSFNDDAVVVSPSNVYPLTFYPTNPYETQVNASTHSRVAGPEIGLKTDLGGGDNLKVSFLATAGVMATSESLKLNGFGVYNHFVNRVDPDNDELTPDGGAIGTGVGGLSDEETTFEDSSTVTHVSPTFDLSLSAEFRVFQYLPVVRKLQFMEDAKFRTSYGFLWVGNISRPQDSVNYTTYPVNPSLDPRRSGWTMQQWTFGVDWNY</sequence>
<feature type="signal peptide" evidence="2">
    <location>
        <begin position="1"/>
        <end position="25"/>
    </location>
</feature>
<keyword evidence="4" id="KW-1185">Reference proteome</keyword>
<evidence type="ECO:0000256" key="2">
    <source>
        <dbReference type="SAM" id="SignalP"/>
    </source>
</evidence>
<evidence type="ECO:0000256" key="1">
    <source>
        <dbReference type="SAM" id="MobiDB-lite"/>
    </source>
</evidence>
<accession>F0SF97</accession>